<dbReference type="FunFam" id="1.10.510.10:FF:000172">
    <property type="entry name" value="serine/threonine-protein kinase Nek1 isoform X1"/>
    <property type="match status" value="1"/>
</dbReference>
<dbReference type="InterPro" id="IPR017441">
    <property type="entry name" value="Protein_kinase_ATP_BS"/>
</dbReference>
<sequence>MSMDNYNRGKVLGKGSFGSAILVTSKKDNKNYVIKEIDISRMPPAEKEASKQEAQLLMALKHPNIVKCIECFTHANKLCIVMDWCSEGDLYGILQKRKGQQLSEELVLDWLVQICLGLKHVHDRKILHRDIKSQNVFVSAGGLLKLGDFGVSKVLANTWQLAATAVGTPYYLSPEICQNKKYNQKSDIWSLGCLLYEMSTMRHAFEAPNMRALIQKIIKGQYTPLPSTRSKDLRDLVDRMLTLDWQKRPTINDILATPFMKARIQKFLTTTLQAHEFSHTIIHGRPKPGDLVVQAPPPPSSANLPPAAFPEQIAAAQKAMAAPGSKPAAAAVPAPGVGSAAAAAAAAGSPVRPTPAPSAAAHKVPSPSAARPSSGMQRASPPGVGAVNRAPIPSAANRASPPSAAARPTSGAAAAAAQQKAAAANKEVDTLVAKRKEEEVRRARENAAVAAQREVERMKLDEERARTDADRKAVEAKRADEYKRAKAEEEAARKLRADHEKRDREDAARRRKMEEDAKKKEAERFGREKERADMHAKIAAQKQEYMDRQAAAQRNRAAAEDRVTAGGKPVVVVAASALPPPRKQWQNVEVPEQGRGAGAAPVREAEYLEERNNGRKGAEDLTPEQRRAVWEEMQEGKRRNQHQAGVGGAGGLAAFLGVPEQEDGRAGRAGGGHGREAAAAAAAGVGASRPLSSEEARRKVWEENKAAAEQNRRQVEGDRYSRPPQQRASSPYGGGRGRDGDYYERKKAKLEEERLAREAEIREFQRAHYREMREAAERNRRQIMSDIGAEKKVGGGGHAGAAAADPGTANEQRQQSPPAHNGRNPSPQQQNDEGEDDGEFAAMVKDMQDVLLQDNNKVSKSAAVGGPRQGTSSSRPSSSQQQQQQPSRAGVSAAHHNGHVEGGGGGGRHMSAVVEGDDDDDDDEDEDDYMPPEVRNGRFMLNGEPVKLGAVKDTDPLGIKVEALKVYLEKALGSGPFLKVYRRLESLSVDDDEGEVSREFLAVLGEEKLPFLALVHQLIVCEEQWAQMSHN</sequence>
<dbReference type="Gene3D" id="3.30.200.20">
    <property type="entry name" value="Phosphorylase Kinase, domain 1"/>
    <property type="match status" value="1"/>
</dbReference>
<feature type="binding site" evidence="9">
    <location>
        <position position="35"/>
    </location>
    <ligand>
        <name>ATP</name>
        <dbReference type="ChEBI" id="CHEBI:30616"/>
    </ligand>
</feature>
<dbReference type="PROSITE" id="PS50011">
    <property type="entry name" value="PROTEIN_KINASE_DOM"/>
    <property type="match status" value="1"/>
</dbReference>
<evidence type="ECO:0000313" key="12">
    <source>
        <dbReference type="EMBL" id="GAX81185.1"/>
    </source>
</evidence>
<comment type="catalytic activity">
    <reaction evidence="8">
        <text>L-seryl-[protein] + ATP = O-phospho-L-seryl-[protein] + ADP + H(+)</text>
        <dbReference type="Rhea" id="RHEA:17989"/>
        <dbReference type="Rhea" id="RHEA-COMP:9863"/>
        <dbReference type="Rhea" id="RHEA-COMP:11604"/>
        <dbReference type="ChEBI" id="CHEBI:15378"/>
        <dbReference type="ChEBI" id="CHEBI:29999"/>
        <dbReference type="ChEBI" id="CHEBI:30616"/>
        <dbReference type="ChEBI" id="CHEBI:83421"/>
        <dbReference type="ChEBI" id="CHEBI:456216"/>
        <dbReference type="EC" id="2.7.11.1"/>
    </reaction>
</comment>
<evidence type="ECO:0000256" key="8">
    <source>
        <dbReference type="ARBA" id="ARBA00048679"/>
    </source>
</evidence>
<feature type="compositionally biased region" description="Acidic residues" evidence="10">
    <location>
        <begin position="915"/>
        <end position="930"/>
    </location>
</feature>
<dbReference type="GO" id="GO:0004674">
    <property type="term" value="F:protein serine/threonine kinase activity"/>
    <property type="evidence" value="ECO:0007669"/>
    <property type="project" value="UniProtKB-KW"/>
</dbReference>
<evidence type="ECO:0000256" key="1">
    <source>
        <dbReference type="ARBA" id="ARBA00012513"/>
    </source>
</evidence>
<dbReference type="EMBL" id="BEGY01000062">
    <property type="protein sequence ID" value="GAX81185.1"/>
    <property type="molecule type" value="Genomic_DNA"/>
</dbReference>
<feature type="compositionally biased region" description="Basic and acidic residues" evidence="10">
    <location>
        <begin position="692"/>
        <end position="721"/>
    </location>
</feature>
<reference evidence="12 13" key="1">
    <citation type="submission" date="2017-08" db="EMBL/GenBank/DDBJ databases">
        <title>Acidophilic green algal genome provides insights into adaptation to an acidic environment.</title>
        <authorList>
            <person name="Hirooka S."/>
            <person name="Hirose Y."/>
            <person name="Kanesaki Y."/>
            <person name="Higuchi S."/>
            <person name="Fujiwara T."/>
            <person name="Onuma R."/>
            <person name="Era A."/>
            <person name="Ohbayashi R."/>
            <person name="Uzuka A."/>
            <person name="Nozaki H."/>
            <person name="Yoshikawa H."/>
            <person name="Miyagishima S.Y."/>
        </authorList>
    </citation>
    <scope>NUCLEOTIDE SEQUENCE [LARGE SCALE GENOMIC DNA]</scope>
    <source>
        <strain evidence="12 13">NIES-2499</strain>
    </source>
</reference>
<accession>A0A250XDM4</accession>
<evidence type="ECO:0000256" key="3">
    <source>
        <dbReference type="ARBA" id="ARBA00022679"/>
    </source>
</evidence>
<feature type="compositionally biased region" description="Low complexity" evidence="10">
    <location>
        <begin position="865"/>
        <end position="888"/>
    </location>
</feature>
<dbReference type="PROSITE" id="PS00107">
    <property type="entry name" value="PROTEIN_KINASE_ATP"/>
    <property type="match status" value="1"/>
</dbReference>
<dbReference type="Gene3D" id="1.10.510.10">
    <property type="entry name" value="Transferase(Phosphotransferase) domain 1"/>
    <property type="match status" value="1"/>
</dbReference>
<comment type="caution">
    <text evidence="12">The sequence shown here is derived from an EMBL/GenBank/DDBJ whole genome shotgun (WGS) entry which is preliminary data.</text>
</comment>
<dbReference type="SUPFAM" id="SSF56112">
    <property type="entry name" value="Protein kinase-like (PK-like)"/>
    <property type="match status" value="1"/>
</dbReference>
<dbReference type="PANTHER" id="PTHR44899:SF3">
    <property type="entry name" value="SERINE_THREONINE-PROTEIN KINASE NEK1"/>
    <property type="match status" value="1"/>
</dbReference>
<feature type="region of interest" description="Disordered" evidence="10">
    <location>
        <begin position="349"/>
        <end position="416"/>
    </location>
</feature>
<feature type="compositionally biased region" description="Low complexity" evidence="10">
    <location>
        <begin position="677"/>
        <end position="687"/>
    </location>
</feature>
<gene>
    <name evidence="12" type="ORF">CEUSTIGMA_g8618.t1</name>
</gene>
<dbReference type="OrthoDB" id="248923at2759"/>
<dbReference type="CDD" id="cd08215">
    <property type="entry name" value="STKc_Nek"/>
    <property type="match status" value="1"/>
</dbReference>
<evidence type="ECO:0000259" key="11">
    <source>
        <dbReference type="PROSITE" id="PS50011"/>
    </source>
</evidence>
<feature type="compositionally biased region" description="Low complexity" evidence="10">
    <location>
        <begin position="390"/>
        <end position="416"/>
    </location>
</feature>
<dbReference type="PANTHER" id="PTHR44899">
    <property type="entry name" value="CAMK FAMILY PROTEIN KINASE"/>
    <property type="match status" value="1"/>
</dbReference>
<keyword evidence="3" id="KW-0808">Transferase</keyword>
<keyword evidence="6 9" id="KW-0067">ATP-binding</keyword>
<dbReference type="Proteomes" id="UP000232323">
    <property type="component" value="Unassembled WGS sequence"/>
</dbReference>
<evidence type="ECO:0000256" key="9">
    <source>
        <dbReference type="PROSITE-ProRule" id="PRU10141"/>
    </source>
</evidence>
<keyword evidence="2" id="KW-0723">Serine/threonine-protein kinase</keyword>
<dbReference type="InterPro" id="IPR051131">
    <property type="entry name" value="NEK_Ser/Thr_kinase_NIMA"/>
</dbReference>
<feature type="region of interest" description="Disordered" evidence="10">
    <location>
        <begin position="283"/>
        <end position="306"/>
    </location>
</feature>
<dbReference type="PROSITE" id="PS00108">
    <property type="entry name" value="PROTEIN_KINASE_ST"/>
    <property type="match status" value="1"/>
</dbReference>
<evidence type="ECO:0000256" key="7">
    <source>
        <dbReference type="ARBA" id="ARBA00047899"/>
    </source>
</evidence>
<dbReference type="AlphaFoldDB" id="A0A250XDM4"/>
<feature type="compositionally biased region" description="Polar residues" evidence="10">
    <location>
        <begin position="810"/>
        <end position="831"/>
    </location>
</feature>
<dbReference type="EC" id="2.7.11.1" evidence="1"/>
<evidence type="ECO:0000256" key="2">
    <source>
        <dbReference type="ARBA" id="ARBA00022527"/>
    </source>
</evidence>
<evidence type="ECO:0000256" key="10">
    <source>
        <dbReference type="SAM" id="MobiDB-lite"/>
    </source>
</evidence>
<dbReference type="SMART" id="SM00220">
    <property type="entry name" value="S_TKc"/>
    <property type="match status" value="1"/>
</dbReference>
<feature type="region of interest" description="Disordered" evidence="10">
    <location>
        <begin position="459"/>
        <end position="563"/>
    </location>
</feature>
<evidence type="ECO:0000256" key="5">
    <source>
        <dbReference type="ARBA" id="ARBA00022777"/>
    </source>
</evidence>
<evidence type="ECO:0000313" key="13">
    <source>
        <dbReference type="Proteomes" id="UP000232323"/>
    </source>
</evidence>
<keyword evidence="5" id="KW-0418">Kinase</keyword>
<feature type="region of interest" description="Disordered" evidence="10">
    <location>
        <begin position="577"/>
        <end position="745"/>
    </location>
</feature>
<comment type="catalytic activity">
    <reaction evidence="7">
        <text>L-threonyl-[protein] + ATP = O-phospho-L-threonyl-[protein] + ADP + H(+)</text>
        <dbReference type="Rhea" id="RHEA:46608"/>
        <dbReference type="Rhea" id="RHEA-COMP:11060"/>
        <dbReference type="Rhea" id="RHEA-COMP:11605"/>
        <dbReference type="ChEBI" id="CHEBI:15378"/>
        <dbReference type="ChEBI" id="CHEBI:30013"/>
        <dbReference type="ChEBI" id="CHEBI:30616"/>
        <dbReference type="ChEBI" id="CHEBI:61977"/>
        <dbReference type="ChEBI" id="CHEBI:456216"/>
        <dbReference type="EC" id="2.7.11.1"/>
    </reaction>
</comment>
<dbReference type="STRING" id="1157962.A0A250XDM4"/>
<feature type="compositionally biased region" description="Basic and acidic residues" evidence="10">
    <location>
        <begin position="736"/>
        <end position="745"/>
    </location>
</feature>
<name>A0A250XDM4_9CHLO</name>
<dbReference type="InterPro" id="IPR008271">
    <property type="entry name" value="Ser/Thr_kinase_AS"/>
</dbReference>
<dbReference type="InterPro" id="IPR011009">
    <property type="entry name" value="Kinase-like_dom_sf"/>
</dbReference>
<protein>
    <recommendedName>
        <fullName evidence="1">non-specific serine/threonine protein kinase</fullName>
        <ecNumber evidence="1">2.7.11.1</ecNumber>
    </recommendedName>
</protein>
<dbReference type="GO" id="GO:0005524">
    <property type="term" value="F:ATP binding"/>
    <property type="evidence" value="ECO:0007669"/>
    <property type="project" value="UniProtKB-UniRule"/>
</dbReference>
<feature type="compositionally biased region" description="Basic and acidic residues" evidence="10">
    <location>
        <begin position="459"/>
        <end position="536"/>
    </location>
</feature>
<evidence type="ECO:0000256" key="4">
    <source>
        <dbReference type="ARBA" id="ARBA00022741"/>
    </source>
</evidence>
<feature type="compositionally biased region" description="Basic and acidic residues" evidence="10">
    <location>
        <begin position="603"/>
        <end position="638"/>
    </location>
</feature>
<feature type="domain" description="Protein kinase" evidence="11">
    <location>
        <begin position="6"/>
        <end position="260"/>
    </location>
</feature>
<organism evidence="12 13">
    <name type="scientific">Chlamydomonas eustigma</name>
    <dbReference type="NCBI Taxonomy" id="1157962"/>
    <lineage>
        <taxon>Eukaryota</taxon>
        <taxon>Viridiplantae</taxon>
        <taxon>Chlorophyta</taxon>
        <taxon>core chlorophytes</taxon>
        <taxon>Chlorophyceae</taxon>
        <taxon>CS clade</taxon>
        <taxon>Chlamydomonadales</taxon>
        <taxon>Chlamydomonadaceae</taxon>
        <taxon>Chlamydomonas</taxon>
    </lineage>
</organism>
<evidence type="ECO:0000256" key="6">
    <source>
        <dbReference type="ARBA" id="ARBA00022840"/>
    </source>
</evidence>
<dbReference type="FunFam" id="3.30.200.20:FF:000631">
    <property type="entry name" value="Serine/threonine-protein kinase NEK"/>
    <property type="match status" value="1"/>
</dbReference>
<keyword evidence="13" id="KW-1185">Reference proteome</keyword>
<dbReference type="Pfam" id="PF00069">
    <property type="entry name" value="Pkinase"/>
    <property type="match status" value="1"/>
</dbReference>
<feature type="region of interest" description="Disordered" evidence="10">
    <location>
        <begin position="773"/>
        <end position="937"/>
    </location>
</feature>
<keyword evidence="4 9" id="KW-0547">Nucleotide-binding</keyword>
<dbReference type="InterPro" id="IPR000719">
    <property type="entry name" value="Prot_kinase_dom"/>
</dbReference>
<feature type="compositionally biased region" description="Low complexity" evidence="10">
    <location>
        <begin position="800"/>
        <end position="809"/>
    </location>
</feature>
<proteinExistence type="predicted"/>